<evidence type="ECO:0000256" key="1">
    <source>
        <dbReference type="SAM" id="Phobius"/>
    </source>
</evidence>
<reference evidence="2" key="2">
    <citation type="journal article" date="2015" name="Data Brief">
        <title>Shoot transcriptome of the giant reed, Arundo donax.</title>
        <authorList>
            <person name="Barrero R.A."/>
            <person name="Guerrero F.D."/>
            <person name="Moolhuijzen P."/>
            <person name="Goolsby J.A."/>
            <person name="Tidwell J."/>
            <person name="Bellgard S.E."/>
            <person name="Bellgard M.I."/>
        </authorList>
    </citation>
    <scope>NUCLEOTIDE SEQUENCE</scope>
    <source>
        <tissue evidence="2">Shoot tissue taken approximately 20 cm above the soil surface</tissue>
    </source>
</reference>
<name>A0A0A9EZ59_ARUDO</name>
<sequence length="81" mass="9161">MLHPEIMFLQFENVAINYSPIYSVAIGCSILAYKIGSFFIIRFHGIVKVMIALGIVKILIFYATPVLSLNRMSSHPCYVHV</sequence>
<reference evidence="2" key="1">
    <citation type="submission" date="2014-09" db="EMBL/GenBank/DDBJ databases">
        <authorList>
            <person name="Magalhaes I.L.F."/>
            <person name="Oliveira U."/>
            <person name="Santos F.R."/>
            <person name="Vidigal T.H.D.A."/>
            <person name="Brescovit A.D."/>
            <person name="Santos A.J."/>
        </authorList>
    </citation>
    <scope>NUCLEOTIDE SEQUENCE</scope>
    <source>
        <tissue evidence="2">Shoot tissue taken approximately 20 cm above the soil surface</tissue>
    </source>
</reference>
<dbReference type="AlphaFoldDB" id="A0A0A9EZ59"/>
<dbReference type="EMBL" id="GBRH01191841">
    <property type="protein sequence ID" value="JAE06055.1"/>
    <property type="molecule type" value="Transcribed_RNA"/>
</dbReference>
<feature type="transmembrane region" description="Helical" evidence="1">
    <location>
        <begin position="15"/>
        <end position="33"/>
    </location>
</feature>
<feature type="transmembrane region" description="Helical" evidence="1">
    <location>
        <begin position="45"/>
        <end position="64"/>
    </location>
</feature>
<organism evidence="2">
    <name type="scientific">Arundo donax</name>
    <name type="common">Giant reed</name>
    <name type="synonym">Donax arundinaceus</name>
    <dbReference type="NCBI Taxonomy" id="35708"/>
    <lineage>
        <taxon>Eukaryota</taxon>
        <taxon>Viridiplantae</taxon>
        <taxon>Streptophyta</taxon>
        <taxon>Embryophyta</taxon>
        <taxon>Tracheophyta</taxon>
        <taxon>Spermatophyta</taxon>
        <taxon>Magnoliopsida</taxon>
        <taxon>Liliopsida</taxon>
        <taxon>Poales</taxon>
        <taxon>Poaceae</taxon>
        <taxon>PACMAD clade</taxon>
        <taxon>Arundinoideae</taxon>
        <taxon>Arundineae</taxon>
        <taxon>Arundo</taxon>
    </lineage>
</organism>
<accession>A0A0A9EZ59</accession>
<evidence type="ECO:0000313" key="2">
    <source>
        <dbReference type="EMBL" id="JAE06055.1"/>
    </source>
</evidence>
<keyword evidence="1" id="KW-1133">Transmembrane helix</keyword>
<keyword evidence="1" id="KW-0472">Membrane</keyword>
<keyword evidence="1" id="KW-0812">Transmembrane</keyword>
<proteinExistence type="predicted"/>
<protein>
    <submittedName>
        <fullName evidence="2">Uncharacterized protein</fullName>
    </submittedName>
</protein>